<evidence type="ECO:0000313" key="2">
    <source>
        <dbReference type="Proteomes" id="UP000636800"/>
    </source>
</evidence>
<organism evidence="1 2">
    <name type="scientific">Vanilla planifolia</name>
    <name type="common">Vanilla</name>
    <dbReference type="NCBI Taxonomy" id="51239"/>
    <lineage>
        <taxon>Eukaryota</taxon>
        <taxon>Viridiplantae</taxon>
        <taxon>Streptophyta</taxon>
        <taxon>Embryophyta</taxon>
        <taxon>Tracheophyta</taxon>
        <taxon>Spermatophyta</taxon>
        <taxon>Magnoliopsida</taxon>
        <taxon>Liliopsida</taxon>
        <taxon>Asparagales</taxon>
        <taxon>Orchidaceae</taxon>
        <taxon>Vanilloideae</taxon>
        <taxon>Vanilleae</taxon>
        <taxon>Vanilla</taxon>
    </lineage>
</organism>
<dbReference type="Proteomes" id="UP000636800">
    <property type="component" value="Chromosome 1"/>
</dbReference>
<keyword evidence="2" id="KW-1185">Reference proteome</keyword>
<protein>
    <submittedName>
        <fullName evidence="1">Uncharacterized protein</fullName>
    </submittedName>
</protein>
<gene>
    <name evidence="1" type="ORF">HPP92_003876</name>
</gene>
<comment type="caution">
    <text evidence="1">The sequence shown here is derived from an EMBL/GenBank/DDBJ whole genome shotgun (WGS) entry which is preliminary data.</text>
</comment>
<evidence type="ECO:0000313" key="1">
    <source>
        <dbReference type="EMBL" id="KAG0499185.1"/>
    </source>
</evidence>
<name>A0A835S2M6_VANPL</name>
<reference evidence="1 2" key="1">
    <citation type="journal article" date="2020" name="Nat. Food">
        <title>A phased Vanilla planifolia genome enables genetic improvement of flavour and production.</title>
        <authorList>
            <person name="Hasing T."/>
            <person name="Tang H."/>
            <person name="Brym M."/>
            <person name="Khazi F."/>
            <person name="Huang T."/>
            <person name="Chambers A.H."/>
        </authorList>
    </citation>
    <scope>NUCLEOTIDE SEQUENCE [LARGE SCALE GENOMIC DNA]</scope>
    <source>
        <tissue evidence="1">Leaf</tissue>
    </source>
</reference>
<dbReference type="EMBL" id="JADCNL010000001">
    <property type="protein sequence ID" value="KAG0499185.1"/>
    <property type="molecule type" value="Genomic_DNA"/>
</dbReference>
<proteinExistence type="predicted"/>
<dbReference type="AlphaFoldDB" id="A0A835S2M6"/>
<accession>A0A835S2M6</accession>
<sequence>MDRESQCQNSFANFLSLQSNLKLNNTNKGFREFMKRNDANDFFSLQFLRNLNCCSNLGWEDNPNKDLTTIIKSRINRSFIKNRDINIARNPNKGQISEPKTMKKRAEDATEIGRPEVRRDIAFPATPSGLPPDLPRRSTIAGLEMWPVEQQSNADIAASPAIGVQCLATS</sequence>